<gene>
    <name evidence="2" type="ORF">E6C60_0317</name>
</gene>
<keyword evidence="3" id="KW-1185">Reference proteome</keyword>
<dbReference type="RefSeq" id="WP_138224166.1">
    <property type="nucleotide sequence ID" value="NZ_CP040396.1"/>
</dbReference>
<proteinExistence type="predicted"/>
<dbReference type="PANTHER" id="PTHR43460:SF1">
    <property type="entry name" value="METHYLTRANSFERASE TYPE 11 DOMAIN-CONTAINING PROTEIN"/>
    <property type="match status" value="1"/>
</dbReference>
<dbReference type="Pfam" id="PF13847">
    <property type="entry name" value="Methyltransf_31"/>
    <property type="match status" value="1"/>
</dbReference>
<keyword evidence="2" id="KW-0489">Methyltransferase</keyword>
<dbReference type="EMBL" id="CP040396">
    <property type="protein sequence ID" value="QCT01042.1"/>
    <property type="molecule type" value="Genomic_DNA"/>
</dbReference>
<dbReference type="InterPro" id="IPR025714">
    <property type="entry name" value="Methyltranfer_dom"/>
</dbReference>
<reference evidence="2 3" key="1">
    <citation type="submission" date="2019-05" db="EMBL/GenBank/DDBJ databases">
        <authorList>
            <person name="Chen C."/>
        </authorList>
    </citation>
    <scope>NUCLEOTIDE SEQUENCE [LARGE SCALE GENOMIC DNA]</scope>
    <source>
        <strain evidence="2 3">HB172198</strain>
    </source>
</reference>
<name>A0A4P8XF97_9BACL</name>
<evidence type="ECO:0000313" key="2">
    <source>
        <dbReference type="EMBL" id="QCT01042.1"/>
    </source>
</evidence>
<dbReference type="InterPro" id="IPR052939">
    <property type="entry name" value="23S_rRNA_MeTrnsfrase_RlmA"/>
</dbReference>
<dbReference type="AlphaFoldDB" id="A0A4P8XF97"/>
<evidence type="ECO:0000259" key="1">
    <source>
        <dbReference type="Pfam" id="PF13847"/>
    </source>
</evidence>
<accession>A0A4P8XF97</accession>
<dbReference type="CDD" id="cd02440">
    <property type="entry name" value="AdoMet_MTases"/>
    <property type="match status" value="1"/>
</dbReference>
<organism evidence="2 3">
    <name type="scientific">Paenibacillus algicola</name>
    <dbReference type="NCBI Taxonomy" id="2565926"/>
    <lineage>
        <taxon>Bacteria</taxon>
        <taxon>Bacillati</taxon>
        <taxon>Bacillota</taxon>
        <taxon>Bacilli</taxon>
        <taxon>Bacillales</taxon>
        <taxon>Paenibacillaceae</taxon>
        <taxon>Paenibacillus</taxon>
    </lineage>
</organism>
<dbReference type="GO" id="GO:0008168">
    <property type="term" value="F:methyltransferase activity"/>
    <property type="evidence" value="ECO:0007669"/>
    <property type="project" value="UniProtKB-KW"/>
</dbReference>
<dbReference type="Proteomes" id="UP000300879">
    <property type="component" value="Chromosome"/>
</dbReference>
<evidence type="ECO:0000313" key="3">
    <source>
        <dbReference type="Proteomes" id="UP000300879"/>
    </source>
</evidence>
<dbReference type="GO" id="GO:0032259">
    <property type="term" value="P:methylation"/>
    <property type="evidence" value="ECO:0007669"/>
    <property type="project" value="UniProtKB-KW"/>
</dbReference>
<dbReference type="KEGG" id="palo:E6C60_0317"/>
<feature type="domain" description="Methyltransferase" evidence="1">
    <location>
        <begin position="45"/>
        <end position="148"/>
    </location>
</feature>
<keyword evidence="2" id="KW-0808">Transferase</keyword>
<dbReference type="SUPFAM" id="SSF53335">
    <property type="entry name" value="S-adenosyl-L-methionine-dependent methyltransferases"/>
    <property type="match status" value="1"/>
</dbReference>
<sequence length="224" mass="25990">MGVDWYNSIALRNGGYKTNAKFLIEGINAEEIYEQELIKLLPNFYQVLDAGCGHGDFTIRMSQFSKSIVGLDNSIELIKIAKSNQVGRDNIEFVFISTKEELPFKDEQFDLIYDRKGPTSILNHSRILRSGGTVFGIHSGALELVKERLQQNGFIRIEIREYKESRIIFPNRNEYIKFVSDIPGNPDYSEERYKDELEKMIVENTFNGIIQIKDYKYIWKAQKP</sequence>
<dbReference type="OrthoDB" id="5522265at2"/>
<dbReference type="Gene3D" id="3.40.50.150">
    <property type="entry name" value="Vaccinia Virus protein VP39"/>
    <property type="match status" value="1"/>
</dbReference>
<dbReference type="InterPro" id="IPR029063">
    <property type="entry name" value="SAM-dependent_MTases_sf"/>
</dbReference>
<dbReference type="PANTHER" id="PTHR43460">
    <property type="entry name" value="METHYLTRANSFERASE"/>
    <property type="match status" value="1"/>
</dbReference>
<protein>
    <submittedName>
        <fullName evidence="2">Type 11 methyltransferase</fullName>
    </submittedName>
</protein>